<evidence type="ECO:0000256" key="3">
    <source>
        <dbReference type="SAM" id="Phobius"/>
    </source>
</evidence>
<dbReference type="Gene3D" id="3.40.630.40">
    <property type="entry name" value="Zn-dependent exopeptidases"/>
    <property type="match status" value="1"/>
</dbReference>
<organism evidence="6 7">
    <name type="scientific">Kineothrix sedimenti</name>
    <dbReference type="NCBI Taxonomy" id="3123317"/>
    <lineage>
        <taxon>Bacteria</taxon>
        <taxon>Bacillati</taxon>
        <taxon>Bacillota</taxon>
        <taxon>Clostridia</taxon>
        <taxon>Lachnospirales</taxon>
        <taxon>Lachnospiraceae</taxon>
        <taxon>Kineothrix</taxon>
    </lineage>
</organism>
<keyword evidence="3" id="KW-0812">Transmembrane</keyword>
<dbReference type="Proteomes" id="UP001451571">
    <property type="component" value="Chromosome"/>
</dbReference>
<keyword evidence="3" id="KW-0472">Membrane</keyword>
<name>A0ABZ3F4F3_9FIRM</name>
<feature type="transmembrane region" description="Helical" evidence="3">
    <location>
        <begin position="413"/>
        <end position="440"/>
    </location>
</feature>
<protein>
    <submittedName>
        <fullName evidence="6">N-acetylmuramoyl-L-alanine amidase</fullName>
        <ecNumber evidence="6">3.5.1.28</ecNumber>
    </submittedName>
</protein>
<dbReference type="InterPro" id="IPR002508">
    <property type="entry name" value="MurNAc-LAA_cat"/>
</dbReference>
<dbReference type="PANTHER" id="PTHR30404">
    <property type="entry name" value="N-ACETYLMURAMOYL-L-ALANINE AMIDASE"/>
    <property type="match status" value="1"/>
</dbReference>
<dbReference type="CDD" id="cd02696">
    <property type="entry name" value="MurNAc-LAA"/>
    <property type="match status" value="1"/>
</dbReference>
<dbReference type="EMBL" id="CP146256">
    <property type="protein sequence ID" value="XAH76334.1"/>
    <property type="molecule type" value="Genomic_DNA"/>
</dbReference>
<evidence type="ECO:0000313" key="7">
    <source>
        <dbReference type="Proteomes" id="UP001451571"/>
    </source>
</evidence>
<dbReference type="GO" id="GO:0008745">
    <property type="term" value="F:N-acetylmuramoyl-L-alanine amidase activity"/>
    <property type="evidence" value="ECO:0007669"/>
    <property type="project" value="UniProtKB-EC"/>
</dbReference>
<keyword evidence="4" id="KW-0732">Signal</keyword>
<dbReference type="EC" id="3.5.1.28" evidence="6"/>
<feature type="compositionally biased region" description="Acidic residues" evidence="2">
    <location>
        <begin position="382"/>
        <end position="396"/>
    </location>
</feature>
<feature type="region of interest" description="Disordered" evidence="2">
    <location>
        <begin position="370"/>
        <end position="404"/>
    </location>
</feature>
<dbReference type="InterPro" id="IPR050695">
    <property type="entry name" value="N-acetylmuramoyl_amidase_3"/>
</dbReference>
<evidence type="ECO:0000313" key="6">
    <source>
        <dbReference type="EMBL" id="XAH76334.1"/>
    </source>
</evidence>
<keyword evidence="3" id="KW-1133">Transmembrane helix</keyword>
<proteinExistence type="predicted"/>
<dbReference type="PANTHER" id="PTHR30404:SF0">
    <property type="entry name" value="N-ACETYLMURAMOYL-L-ALANINE AMIDASE AMIC"/>
    <property type="match status" value="1"/>
</dbReference>
<feature type="signal peptide" evidence="4">
    <location>
        <begin position="1"/>
        <end position="24"/>
    </location>
</feature>
<keyword evidence="1 6" id="KW-0378">Hydrolase</keyword>
<feature type="domain" description="MurNAc-LAA" evidence="5">
    <location>
        <begin position="50"/>
        <end position="231"/>
    </location>
</feature>
<feature type="chain" id="PRO_5046489228" evidence="4">
    <location>
        <begin position="25"/>
        <end position="450"/>
    </location>
</feature>
<evidence type="ECO:0000256" key="2">
    <source>
        <dbReference type="SAM" id="MobiDB-lite"/>
    </source>
</evidence>
<dbReference type="SUPFAM" id="SSF53187">
    <property type="entry name" value="Zn-dependent exopeptidases"/>
    <property type="match status" value="1"/>
</dbReference>
<dbReference type="Pfam" id="PF01520">
    <property type="entry name" value="Amidase_3"/>
    <property type="match status" value="1"/>
</dbReference>
<gene>
    <name evidence="6" type="ORF">V6984_11410</name>
</gene>
<evidence type="ECO:0000256" key="1">
    <source>
        <dbReference type="ARBA" id="ARBA00022801"/>
    </source>
</evidence>
<evidence type="ECO:0000259" key="5">
    <source>
        <dbReference type="Pfam" id="PF01520"/>
    </source>
</evidence>
<evidence type="ECO:0000256" key="4">
    <source>
        <dbReference type="SAM" id="SignalP"/>
    </source>
</evidence>
<keyword evidence="7" id="KW-1185">Reference proteome</keyword>
<sequence length="450" mass="50454">MRKTAVYVLAGILMFFGGSLNVHGAQLGQQDTETAQSAEIAQEEAPPIVVVLDPGHGGENLGAEYEAYTEKYMTMTVAKSMKAELEKYEGITVYLTREGDKDMTLEERVDFAKSVNADFLFCLHFNMSVKHDLFGAEVWISAFDNEYQKGYTFASAEMDMLTELGLYSRGIKTKLNDEGSDYYGILRHATENDLPAALIEHCHLDQENDKEFYNSQEKLEKFGILDATAVARYYGLKSDILGVDYSSYQNVEIPVPASPVKPDDTKPDICIIDVKDVNEENGDVTVSLSAQDYDSYMLYYSYSYDGGLTFSDLQKWEEGEDTISFTMNVPSGTLPEIVVNAYNGFDKFTESNHIHLSSLIYGEPETEEAVEASNMNAGSSAGEEELGSIEAPEEQQDNNLKEKAPKEEKEITVIYFLQVILICIAILFVLFSFAMILISARSKKKRRRRK</sequence>
<accession>A0ABZ3F4F3</accession>
<reference evidence="6 7" key="1">
    <citation type="submission" date="2024-02" db="EMBL/GenBank/DDBJ databases">
        <title>Bacterial strain from lacustrine sediment.</title>
        <authorList>
            <person name="Petit C."/>
            <person name="Fadhlaoui K."/>
        </authorList>
    </citation>
    <scope>NUCLEOTIDE SEQUENCE [LARGE SCALE GENOMIC DNA]</scope>
    <source>
        <strain evidence="6 7">IPX-CK</strain>
    </source>
</reference>
<dbReference type="RefSeq" id="WP_342759913.1">
    <property type="nucleotide sequence ID" value="NZ_CP146256.1"/>
</dbReference>